<comment type="caution">
    <text evidence="9">The sequence shown here is derived from an EMBL/GenBank/DDBJ whole genome shotgun (WGS) entry which is preliminary data.</text>
</comment>
<dbReference type="GO" id="GO:0022857">
    <property type="term" value="F:transmembrane transporter activity"/>
    <property type="evidence" value="ECO:0007669"/>
    <property type="project" value="InterPro"/>
</dbReference>
<keyword evidence="7" id="KW-0653">Protein transport</keyword>
<evidence type="ECO:0000256" key="4">
    <source>
        <dbReference type="ARBA" id="ARBA00022692"/>
    </source>
</evidence>
<evidence type="ECO:0000256" key="3">
    <source>
        <dbReference type="ARBA" id="ARBA00022475"/>
    </source>
</evidence>
<feature type="transmembrane region" description="Helical" evidence="8">
    <location>
        <begin position="24"/>
        <end position="44"/>
    </location>
</feature>
<evidence type="ECO:0000313" key="10">
    <source>
        <dbReference type="Proteomes" id="UP000249061"/>
    </source>
</evidence>
<keyword evidence="7" id="KW-0813">Transport</keyword>
<dbReference type="PANTHER" id="PTHR30558:SF7">
    <property type="entry name" value="TOL-PAL SYSTEM PROTEIN TOLR"/>
    <property type="match status" value="1"/>
</dbReference>
<evidence type="ECO:0000256" key="8">
    <source>
        <dbReference type="SAM" id="Phobius"/>
    </source>
</evidence>
<organism evidence="9 10">
    <name type="scientific">Archangium gephyra</name>
    <dbReference type="NCBI Taxonomy" id="48"/>
    <lineage>
        <taxon>Bacteria</taxon>
        <taxon>Pseudomonadati</taxon>
        <taxon>Myxococcota</taxon>
        <taxon>Myxococcia</taxon>
        <taxon>Myxococcales</taxon>
        <taxon>Cystobacterineae</taxon>
        <taxon>Archangiaceae</taxon>
        <taxon>Archangium</taxon>
    </lineage>
</organism>
<keyword evidence="4 7" id="KW-0812">Transmembrane</keyword>
<evidence type="ECO:0000256" key="2">
    <source>
        <dbReference type="ARBA" id="ARBA00005811"/>
    </source>
</evidence>
<dbReference type="Pfam" id="PF02472">
    <property type="entry name" value="ExbD"/>
    <property type="match status" value="1"/>
</dbReference>
<name>A0A2W5VAT2_9BACT</name>
<dbReference type="AlphaFoldDB" id="A0A2W5VAT2"/>
<keyword evidence="6 8" id="KW-0472">Membrane</keyword>
<dbReference type="InterPro" id="IPR003400">
    <property type="entry name" value="ExbD"/>
</dbReference>
<evidence type="ECO:0000256" key="6">
    <source>
        <dbReference type="ARBA" id="ARBA00023136"/>
    </source>
</evidence>
<dbReference type="Proteomes" id="UP000249061">
    <property type="component" value="Unassembled WGS sequence"/>
</dbReference>
<keyword evidence="3" id="KW-1003">Cell membrane</keyword>
<evidence type="ECO:0000256" key="5">
    <source>
        <dbReference type="ARBA" id="ARBA00022989"/>
    </source>
</evidence>
<evidence type="ECO:0000256" key="1">
    <source>
        <dbReference type="ARBA" id="ARBA00004162"/>
    </source>
</evidence>
<dbReference type="PANTHER" id="PTHR30558">
    <property type="entry name" value="EXBD MEMBRANE COMPONENT OF PMF-DRIVEN MACROMOLECULE IMPORT SYSTEM"/>
    <property type="match status" value="1"/>
</dbReference>
<keyword evidence="5 8" id="KW-1133">Transmembrane helix</keyword>
<sequence length="165" mass="17746">MAGGMDMGGGGKGGKKPLDTTINLVPFIDLMAVTIVFLIMTAVWTQLGRLQVSQAGQSSSEQEPPPTQLQPITLLITEKDLKITVGGSQLDPIPITRDSSNRIEIEKLMARLRELKTQQPDQSAITLSTEDNVKYEDLVRLIDTVVQDGSNPLFPSVSVSPASAS</sequence>
<evidence type="ECO:0000256" key="7">
    <source>
        <dbReference type="RuleBase" id="RU003879"/>
    </source>
</evidence>
<accession>A0A2W5VAT2</accession>
<dbReference type="GO" id="GO:0005886">
    <property type="term" value="C:plasma membrane"/>
    <property type="evidence" value="ECO:0007669"/>
    <property type="project" value="UniProtKB-SubCell"/>
</dbReference>
<evidence type="ECO:0000313" key="9">
    <source>
        <dbReference type="EMBL" id="PZR18558.1"/>
    </source>
</evidence>
<protein>
    <submittedName>
        <fullName evidence="9">Biopolymer transporter ExbD</fullName>
    </submittedName>
</protein>
<dbReference type="GO" id="GO:0015031">
    <property type="term" value="P:protein transport"/>
    <property type="evidence" value="ECO:0007669"/>
    <property type="project" value="UniProtKB-KW"/>
</dbReference>
<comment type="subcellular location">
    <subcellularLocation>
        <location evidence="1">Cell membrane</location>
        <topology evidence="1">Single-pass membrane protein</topology>
    </subcellularLocation>
    <subcellularLocation>
        <location evidence="7">Cell membrane</location>
        <topology evidence="7">Single-pass type II membrane protein</topology>
    </subcellularLocation>
</comment>
<proteinExistence type="inferred from homology"/>
<dbReference type="EMBL" id="QFQP01000001">
    <property type="protein sequence ID" value="PZR18558.1"/>
    <property type="molecule type" value="Genomic_DNA"/>
</dbReference>
<gene>
    <name evidence="9" type="ORF">DI536_01375</name>
</gene>
<comment type="similarity">
    <text evidence="2 7">Belongs to the ExbD/TolR family.</text>
</comment>
<reference evidence="9 10" key="1">
    <citation type="submission" date="2017-08" db="EMBL/GenBank/DDBJ databases">
        <title>Infants hospitalized years apart are colonized by the same room-sourced microbial strains.</title>
        <authorList>
            <person name="Brooks B."/>
            <person name="Olm M.R."/>
            <person name="Firek B.A."/>
            <person name="Baker R."/>
            <person name="Thomas B.C."/>
            <person name="Morowitz M.J."/>
            <person name="Banfield J.F."/>
        </authorList>
    </citation>
    <scope>NUCLEOTIDE SEQUENCE [LARGE SCALE GENOMIC DNA]</scope>
    <source>
        <strain evidence="9">S2_003_000_R2_14</strain>
    </source>
</reference>